<protein>
    <submittedName>
        <fullName evidence="1">Uncharacterized protein</fullName>
    </submittedName>
</protein>
<organism evidence="1 2">
    <name type="scientific">Luedemannella helvata</name>
    <dbReference type="NCBI Taxonomy" id="349315"/>
    <lineage>
        <taxon>Bacteria</taxon>
        <taxon>Bacillati</taxon>
        <taxon>Actinomycetota</taxon>
        <taxon>Actinomycetes</taxon>
        <taxon>Micromonosporales</taxon>
        <taxon>Micromonosporaceae</taxon>
        <taxon>Luedemannella</taxon>
    </lineage>
</organism>
<evidence type="ECO:0000313" key="2">
    <source>
        <dbReference type="Proteomes" id="UP001500655"/>
    </source>
</evidence>
<proteinExistence type="predicted"/>
<sequence>MFGAGLSGLMAAIKIREACPRLRVVIIEKPAPESNTQISGMRIRAGVGHRRDRPAAEEVCRVLADRNDGVCTPQMRVFADVLVGQLDHWQRRRDFIGQVDRAEWFGPQWGRPNRAGHGRGRSVLAWLRGAATAVGAEFVRGELRRLDIDGDRVTGALTVLDRSAPEMLRAAAYVLASGSATGLLFSSTNKRIHFSAHEVAFHSGLPLVGSTLHMLHPFGNSGADGRPRVGCLETDLLAGHVVHGATGPDEWASALLARHLAHDHLSELARRLSEQPQPLRLVDAAGHVTHARISQHYHHLGVLTDDGVQVAGLSNAFAVGDASGIGYWTGYRERHPGFALAKCLVDAELLARSLAGMALADATGPAAAAPHRLVDPRPSAEDLADIAAVNTTHLFALLRTADGHARERAARAWVGAAHEVVRRTGASTLALLGFGVAQAHARAAAGASEPIPVSRDLALGDAVAIGSEPASTATLQGGAA</sequence>
<accession>A0ABN2KD12</accession>
<gene>
    <name evidence="1" type="ORF">GCM10009681_25440</name>
</gene>
<dbReference type="InterPro" id="IPR036188">
    <property type="entry name" value="FAD/NAD-bd_sf"/>
</dbReference>
<evidence type="ECO:0000313" key="1">
    <source>
        <dbReference type="EMBL" id="GAA1753361.1"/>
    </source>
</evidence>
<dbReference type="Proteomes" id="UP001500655">
    <property type="component" value="Unassembled WGS sequence"/>
</dbReference>
<dbReference type="SUPFAM" id="SSF51905">
    <property type="entry name" value="FAD/NAD(P)-binding domain"/>
    <property type="match status" value="1"/>
</dbReference>
<comment type="caution">
    <text evidence="1">The sequence shown here is derived from an EMBL/GenBank/DDBJ whole genome shotgun (WGS) entry which is preliminary data.</text>
</comment>
<dbReference type="EMBL" id="BAAALS010000010">
    <property type="protein sequence ID" value="GAA1753361.1"/>
    <property type="molecule type" value="Genomic_DNA"/>
</dbReference>
<reference evidence="1 2" key="1">
    <citation type="journal article" date="2019" name="Int. J. Syst. Evol. Microbiol.">
        <title>The Global Catalogue of Microorganisms (GCM) 10K type strain sequencing project: providing services to taxonomists for standard genome sequencing and annotation.</title>
        <authorList>
            <consortium name="The Broad Institute Genomics Platform"/>
            <consortium name="The Broad Institute Genome Sequencing Center for Infectious Disease"/>
            <person name="Wu L."/>
            <person name="Ma J."/>
        </authorList>
    </citation>
    <scope>NUCLEOTIDE SEQUENCE [LARGE SCALE GENOMIC DNA]</scope>
    <source>
        <strain evidence="1 2">JCM 13249</strain>
    </source>
</reference>
<dbReference type="Gene3D" id="3.50.50.60">
    <property type="entry name" value="FAD/NAD(P)-binding domain"/>
    <property type="match status" value="1"/>
</dbReference>
<name>A0ABN2KD12_9ACTN</name>
<keyword evidence="2" id="KW-1185">Reference proteome</keyword>